<gene>
    <name evidence="3" type="ORF">KCX82_06890</name>
</gene>
<evidence type="ECO:0000313" key="3">
    <source>
        <dbReference type="EMBL" id="MBR0597591.1"/>
    </source>
</evidence>
<accession>A0A8J7VZK3</accession>
<evidence type="ECO:0000259" key="2">
    <source>
        <dbReference type="Pfam" id="PF01970"/>
    </source>
</evidence>
<dbReference type="Pfam" id="PF01970">
    <property type="entry name" value="TctA"/>
    <property type="match status" value="1"/>
</dbReference>
<reference evidence="3" key="1">
    <citation type="submission" date="2021-04" db="EMBL/GenBank/DDBJ databases">
        <title>Sinoanaerobacter chloroacetimidivorans sp. nov., an obligate anaerobic bacterium isolated from anaerobic sludge.</title>
        <authorList>
            <person name="Bao Y."/>
        </authorList>
    </citation>
    <scope>NUCLEOTIDE SEQUENCE</scope>
    <source>
        <strain evidence="3">BAD-6</strain>
    </source>
</reference>
<sequence length="497" mass="51713">MSSLLLGLETAFQPEAMLFTILGTVLGIIFGALPGLTSTMAVALLIPVTFGLGPVAGMGMLVGAFCGGTAGGSVSATLLRIPGTPSSICTTFDAFPMAQKGQAGLALGTSVICSFIGGIFSLLVLSLLAPQLARFALKFGPLEYFSLAILGLTIIASISGESMIKGLLAGLIGVFASFVGIDQVTGMSRLTFGNANLLSGLSLLPVLIGLFAISQAFSEAEKVGEEKPAELSVKGKVKGEFPKFSLLVSKWKILLSSSMIGTLVGILPGAGGSIASFVAYDQAKRMSKEPDTFGSGNIEGVVASETSNNAMTGGALVPMLALGIPGDTCTAVMLGGLLIHGLRPGPLLFKDSMDVVYGIFFALLLANVAMLIFQFVGIRLFVKIMKVPRHLLTPLVLVLCTIGAYGASSNLFDVKVMLLFGVIGYFATKLGYGVAPIVLGFILGSMAELQLRRGAEMYSGISVLVERPISLILLIASVLLLAVPIWRKYKVKKVKIA</sequence>
<feature type="transmembrane region" description="Helical" evidence="1">
    <location>
        <begin position="16"/>
        <end position="36"/>
    </location>
</feature>
<feature type="transmembrane region" description="Helical" evidence="1">
    <location>
        <begin position="197"/>
        <end position="217"/>
    </location>
</feature>
<proteinExistence type="predicted"/>
<name>A0A8J7VZK3_9FIRM</name>
<feature type="domain" description="DUF112" evidence="2">
    <location>
        <begin position="17"/>
        <end position="439"/>
    </location>
</feature>
<feature type="transmembrane region" description="Helical" evidence="1">
    <location>
        <begin position="464"/>
        <end position="486"/>
    </location>
</feature>
<dbReference type="InterPro" id="IPR002823">
    <property type="entry name" value="DUF112_TM"/>
</dbReference>
<dbReference type="EMBL" id="JAGSND010000003">
    <property type="protein sequence ID" value="MBR0597591.1"/>
    <property type="molecule type" value="Genomic_DNA"/>
</dbReference>
<feature type="transmembrane region" description="Helical" evidence="1">
    <location>
        <begin position="253"/>
        <end position="280"/>
    </location>
</feature>
<dbReference type="Proteomes" id="UP000675664">
    <property type="component" value="Unassembled WGS sequence"/>
</dbReference>
<feature type="transmembrane region" description="Helical" evidence="1">
    <location>
        <begin position="391"/>
        <end position="412"/>
    </location>
</feature>
<evidence type="ECO:0000313" key="4">
    <source>
        <dbReference type="Proteomes" id="UP000675664"/>
    </source>
</evidence>
<keyword evidence="1" id="KW-0812">Transmembrane</keyword>
<dbReference type="PANTHER" id="PTHR35342">
    <property type="entry name" value="TRICARBOXYLIC TRANSPORT PROTEIN"/>
    <property type="match status" value="1"/>
</dbReference>
<feature type="transmembrane region" description="Helical" evidence="1">
    <location>
        <begin position="141"/>
        <end position="160"/>
    </location>
</feature>
<dbReference type="RefSeq" id="WP_227017721.1">
    <property type="nucleotide sequence ID" value="NZ_JAGSND010000003.1"/>
</dbReference>
<feature type="transmembrane region" description="Helical" evidence="1">
    <location>
        <begin position="166"/>
        <end position="185"/>
    </location>
</feature>
<feature type="transmembrane region" description="Helical" evidence="1">
    <location>
        <begin position="359"/>
        <end position="382"/>
    </location>
</feature>
<keyword evidence="1" id="KW-1133">Transmembrane helix</keyword>
<dbReference type="AlphaFoldDB" id="A0A8J7VZK3"/>
<feature type="transmembrane region" description="Helical" evidence="1">
    <location>
        <begin position="418"/>
        <end position="443"/>
    </location>
</feature>
<feature type="transmembrane region" description="Helical" evidence="1">
    <location>
        <begin position="316"/>
        <end position="339"/>
    </location>
</feature>
<feature type="transmembrane region" description="Helical" evidence="1">
    <location>
        <begin position="43"/>
        <end position="65"/>
    </location>
</feature>
<feature type="transmembrane region" description="Helical" evidence="1">
    <location>
        <begin position="105"/>
        <end position="129"/>
    </location>
</feature>
<keyword evidence="4" id="KW-1185">Reference proteome</keyword>
<comment type="caution">
    <text evidence="3">The sequence shown here is derived from an EMBL/GenBank/DDBJ whole genome shotgun (WGS) entry which is preliminary data.</text>
</comment>
<evidence type="ECO:0000256" key="1">
    <source>
        <dbReference type="SAM" id="Phobius"/>
    </source>
</evidence>
<protein>
    <submittedName>
        <fullName evidence="3">Tripartite tricarboxylate transporter permease</fullName>
    </submittedName>
</protein>
<reference evidence="3" key="2">
    <citation type="submission" date="2021-04" db="EMBL/GenBank/DDBJ databases">
        <authorList>
            <person name="Liu J."/>
        </authorList>
    </citation>
    <scope>NUCLEOTIDE SEQUENCE</scope>
    <source>
        <strain evidence="3">BAD-6</strain>
    </source>
</reference>
<organism evidence="3 4">
    <name type="scientific">Sinanaerobacter chloroacetimidivorans</name>
    <dbReference type="NCBI Taxonomy" id="2818044"/>
    <lineage>
        <taxon>Bacteria</taxon>
        <taxon>Bacillati</taxon>
        <taxon>Bacillota</taxon>
        <taxon>Clostridia</taxon>
        <taxon>Peptostreptococcales</taxon>
        <taxon>Anaerovoracaceae</taxon>
        <taxon>Sinanaerobacter</taxon>
    </lineage>
</organism>
<dbReference type="PANTHER" id="PTHR35342:SF5">
    <property type="entry name" value="TRICARBOXYLIC TRANSPORT PROTEIN"/>
    <property type="match status" value="1"/>
</dbReference>
<keyword evidence="1" id="KW-0472">Membrane</keyword>